<organism evidence="2">
    <name type="scientific">Aplanochytrium stocchinoi</name>
    <dbReference type="NCBI Taxonomy" id="215587"/>
    <lineage>
        <taxon>Eukaryota</taxon>
        <taxon>Sar</taxon>
        <taxon>Stramenopiles</taxon>
        <taxon>Bigyra</taxon>
        <taxon>Labyrinthulomycetes</taxon>
        <taxon>Thraustochytrida</taxon>
        <taxon>Thraustochytriidae</taxon>
        <taxon>Aplanochytrium</taxon>
    </lineage>
</organism>
<gene>
    <name evidence="2" type="ORF">ASTO00021_LOCUS9679</name>
</gene>
<dbReference type="CDD" id="cd06558">
    <property type="entry name" value="crotonase-like"/>
    <property type="match status" value="1"/>
</dbReference>
<dbReference type="SUPFAM" id="SSF52096">
    <property type="entry name" value="ClpP/crotonase"/>
    <property type="match status" value="1"/>
</dbReference>
<dbReference type="Gene3D" id="1.10.12.10">
    <property type="entry name" value="Lyase 2-enoyl-coa Hydratase, Chain A, domain 2"/>
    <property type="match status" value="1"/>
</dbReference>
<dbReference type="GO" id="GO:0016829">
    <property type="term" value="F:lyase activity"/>
    <property type="evidence" value="ECO:0007669"/>
    <property type="project" value="UniProtKB-KW"/>
</dbReference>
<dbReference type="Gene3D" id="3.90.226.10">
    <property type="entry name" value="2-enoyl-CoA Hydratase, Chain A, domain 1"/>
    <property type="match status" value="1"/>
</dbReference>
<sequence>MNSNGDASDSTLVATGARFKSEWTDDPLTSVKFDTTVLEGQVALITMSRPKNRNAWTEIMRNEVSRCVDKASKMSKVRVIILTGDPEGKAFCAGADLSPASPLNPNSMEGDVPTGRPANLAYWRDGGGQAALSIVRSTKPVIAAVNGAAVGVGMTLPLACDMTVAAEDAKVGFVFGKRGLTMECLSSYFLERCVGHKVAMELVLTGRVFKAKEAPSGLFNYVVPKENVLDKAIELASEICETSPMSCMLNRNMIIRHGYNTSPEEAHLLESKSIYWIARQADAKEGINSFLEKRKPKYPMDPFKDSPEWFPWWNEIATKSRL</sequence>
<name>A0A7S3LRY8_9STRA</name>
<dbReference type="InterPro" id="IPR029045">
    <property type="entry name" value="ClpP/crotonase-like_dom_sf"/>
</dbReference>
<evidence type="ECO:0000313" key="2">
    <source>
        <dbReference type="EMBL" id="CAE0439476.1"/>
    </source>
</evidence>
<dbReference type="InterPro" id="IPR001753">
    <property type="entry name" value="Enoyl-CoA_hydra/iso"/>
</dbReference>
<reference evidence="2" key="1">
    <citation type="submission" date="2021-01" db="EMBL/GenBank/DDBJ databases">
        <authorList>
            <person name="Corre E."/>
            <person name="Pelletier E."/>
            <person name="Niang G."/>
            <person name="Scheremetjew M."/>
            <person name="Finn R."/>
            <person name="Kale V."/>
            <person name="Holt S."/>
            <person name="Cochrane G."/>
            <person name="Meng A."/>
            <person name="Brown T."/>
            <person name="Cohen L."/>
        </authorList>
    </citation>
    <scope>NUCLEOTIDE SEQUENCE</scope>
    <source>
        <strain evidence="2">GSBS06</strain>
    </source>
</reference>
<dbReference type="GO" id="GO:0006635">
    <property type="term" value="P:fatty acid beta-oxidation"/>
    <property type="evidence" value="ECO:0007669"/>
    <property type="project" value="TreeGrafter"/>
</dbReference>
<accession>A0A7S3LRY8</accession>
<protein>
    <recommendedName>
        <fullName evidence="3">Enoyl-CoA hydratase</fullName>
    </recommendedName>
</protein>
<evidence type="ECO:0008006" key="3">
    <source>
        <dbReference type="Google" id="ProtNLM"/>
    </source>
</evidence>
<dbReference type="EMBL" id="HBIN01012834">
    <property type="protein sequence ID" value="CAE0439476.1"/>
    <property type="molecule type" value="Transcribed_RNA"/>
</dbReference>
<dbReference type="Pfam" id="PF00378">
    <property type="entry name" value="ECH_1"/>
    <property type="match status" value="1"/>
</dbReference>
<proteinExistence type="predicted"/>
<dbReference type="PANTHER" id="PTHR11941:SF54">
    <property type="entry name" value="ENOYL-COA HYDRATASE, MITOCHONDRIAL"/>
    <property type="match status" value="1"/>
</dbReference>
<keyword evidence="1" id="KW-0456">Lyase</keyword>
<dbReference type="PANTHER" id="PTHR11941">
    <property type="entry name" value="ENOYL-COA HYDRATASE-RELATED"/>
    <property type="match status" value="1"/>
</dbReference>
<dbReference type="AlphaFoldDB" id="A0A7S3LRY8"/>
<evidence type="ECO:0000256" key="1">
    <source>
        <dbReference type="ARBA" id="ARBA00023239"/>
    </source>
</evidence>
<dbReference type="InterPro" id="IPR014748">
    <property type="entry name" value="Enoyl-CoA_hydra_C"/>
</dbReference>